<dbReference type="SUPFAM" id="SSF51905">
    <property type="entry name" value="FAD/NAD(P)-binding domain"/>
    <property type="match status" value="1"/>
</dbReference>
<evidence type="ECO:0000313" key="2">
    <source>
        <dbReference type="Proteomes" id="UP001148313"/>
    </source>
</evidence>
<dbReference type="Gene3D" id="3.50.50.60">
    <property type="entry name" value="FAD/NAD(P)-binding domain"/>
    <property type="match status" value="2"/>
</dbReference>
<dbReference type="PANTHER" id="PTHR42877">
    <property type="entry name" value="L-ORNITHINE N(5)-MONOOXYGENASE-RELATED"/>
    <property type="match status" value="1"/>
</dbReference>
<organism evidence="1 2">
    <name type="scientific">Hoeflea poritis</name>
    <dbReference type="NCBI Taxonomy" id="2993659"/>
    <lineage>
        <taxon>Bacteria</taxon>
        <taxon>Pseudomonadati</taxon>
        <taxon>Pseudomonadota</taxon>
        <taxon>Alphaproteobacteria</taxon>
        <taxon>Hyphomicrobiales</taxon>
        <taxon>Rhizobiaceae</taxon>
        <taxon>Hoeflea</taxon>
    </lineage>
</organism>
<comment type="caution">
    <text evidence="1">The sequence shown here is derived from an EMBL/GenBank/DDBJ whole genome shotgun (WGS) entry which is preliminary data.</text>
</comment>
<keyword evidence="2" id="KW-1185">Reference proteome</keyword>
<name>A0ABT4VNI3_9HYPH</name>
<sequence>MAQSPLLDVLIIGAGFSGVCAGIKLKQAGIERFRIYDKADGIGGTWWHNAYPGAACDIPSHLYCYSFEPNPHWSRLYSPQDEIQAYIEGCVDKYGLRPHLNLGREIRALRFDEATATWEAEFTDGERVRARFVINGSGGLHKPATPYFKGAEHFAGLAMHTAEWDRDFDPADKNIAIIGSAASAIQVLPAIAGKAKSISLYQRTPNYILPRKDFAYSDRWKTLFRRIPLLNRLHRLMIFYYLETRVYPIITRDDYRAKRMEEAKRYIKVMTRGRKVREAMVPDYEMGCKRMLISDNFFDALNSDNVELVPQPIKEITRSGIVSADGKERSFDAIVYATGFDMEGHLFSIDITGENGVTLKQAWKDGANAYHGVMVPGFPNYFMATGPNTGVGTSSVVYMIEQGMGWIMKCIRKAGTDKVVSVTPEATTAYNDKLQSAFPDTVWTSGCESWYQRADGRIDILYPHDARTYRRQMKRINPRHVRFTPVSKASQTLQAAK</sequence>
<protein>
    <submittedName>
        <fullName evidence="1">NAD(P)/FAD-dependent oxidoreductase</fullName>
    </submittedName>
</protein>
<gene>
    <name evidence="1" type="ORF">OOZ53_12995</name>
</gene>
<proteinExistence type="predicted"/>
<accession>A0ABT4VNI3</accession>
<dbReference type="RefSeq" id="WP_271090010.1">
    <property type="nucleotide sequence ID" value="NZ_JAPJZH010000007.1"/>
</dbReference>
<reference evidence="1" key="1">
    <citation type="submission" date="2022-11" db="EMBL/GenBank/DDBJ databases">
        <title>Hoeflea poritis sp. nov., isolated from scleractinian coral Porites lutea.</title>
        <authorList>
            <person name="Zhang G."/>
            <person name="Wei Q."/>
            <person name="Cai L."/>
        </authorList>
    </citation>
    <scope>NUCLEOTIDE SEQUENCE</scope>
    <source>
        <strain evidence="1">E7-10</strain>
    </source>
</reference>
<dbReference type="InterPro" id="IPR051209">
    <property type="entry name" value="FAD-bind_Monooxygenase_sf"/>
</dbReference>
<dbReference type="EMBL" id="JAPJZH010000007">
    <property type="protein sequence ID" value="MDA4846275.1"/>
    <property type="molecule type" value="Genomic_DNA"/>
</dbReference>
<dbReference type="Proteomes" id="UP001148313">
    <property type="component" value="Unassembled WGS sequence"/>
</dbReference>
<dbReference type="Pfam" id="PF13738">
    <property type="entry name" value="Pyr_redox_3"/>
    <property type="match status" value="1"/>
</dbReference>
<dbReference type="PANTHER" id="PTHR42877:SF4">
    <property type="entry name" value="FAD_NAD(P)-BINDING DOMAIN-CONTAINING PROTEIN-RELATED"/>
    <property type="match status" value="1"/>
</dbReference>
<dbReference type="InterPro" id="IPR036188">
    <property type="entry name" value="FAD/NAD-bd_sf"/>
</dbReference>
<evidence type="ECO:0000313" key="1">
    <source>
        <dbReference type="EMBL" id="MDA4846275.1"/>
    </source>
</evidence>
<dbReference type="PRINTS" id="PR00411">
    <property type="entry name" value="PNDRDTASEI"/>
</dbReference>